<evidence type="ECO:0000313" key="5">
    <source>
        <dbReference type="Proteomes" id="UP000093737"/>
    </source>
</evidence>
<organism evidence="4 5">
    <name type="scientific">Rhizobium loti</name>
    <name type="common">Mesorhizobium loti</name>
    <dbReference type="NCBI Taxonomy" id="381"/>
    <lineage>
        <taxon>Bacteria</taxon>
        <taxon>Pseudomonadati</taxon>
        <taxon>Pseudomonadota</taxon>
        <taxon>Alphaproteobacteria</taxon>
        <taxon>Hyphomicrobiales</taxon>
        <taxon>Phyllobacteriaceae</taxon>
        <taxon>Mesorhizobium</taxon>
    </lineage>
</organism>
<accession>A0A6M7U0X3</accession>
<dbReference type="GO" id="GO:0016829">
    <property type="term" value="F:lyase activity"/>
    <property type="evidence" value="ECO:0007669"/>
    <property type="project" value="UniProtKB-KW"/>
</dbReference>
<dbReference type="PANTHER" id="PTHR36577">
    <property type="entry name" value="DUF521 DOMAIN PROTEIN (AFU_ORTHOLOGUE AFUA_6G00490)"/>
    <property type="match status" value="1"/>
</dbReference>
<keyword evidence="2" id="KW-0456">Lyase</keyword>
<evidence type="ECO:0000256" key="2">
    <source>
        <dbReference type="ARBA" id="ARBA00023239"/>
    </source>
</evidence>
<comment type="caution">
    <text evidence="4">The sequence shown here is derived from an EMBL/GenBank/DDBJ whole genome shotgun (WGS) entry which is preliminary data.</text>
</comment>
<proteinExistence type="predicted"/>
<gene>
    <name evidence="4" type="ORF">A8145_32005</name>
</gene>
<dbReference type="Pfam" id="PF04412">
    <property type="entry name" value="AcnX"/>
    <property type="match status" value="1"/>
</dbReference>
<evidence type="ECO:0000256" key="1">
    <source>
        <dbReference type="ARBA" id="ARBA00023004"/>
    </source>
</evidence>
<reference evidence="4 5" key="1">
    <citation type="submission" date="2016-05" db="EMBL/GenBank/DDBJ databases">
        <authorList>
            <person name="Ramsay J.P."/>
        </authorList>
    </citation>
    <scope>NUCLEOTIDE SEQUENCE [LARGE SCALE GENOMIC DNA]</scope>
    <source>
        <strain evidence="4 5">NZP2042</strain>
    </source>
</reference>
<dbReference type="EMBL" id="LYTK01000010">
    <property type="protein sequence ID" value="OBQ66994.1"/>
    <property type="molecule type" value="Genomic_DNA"/>
</dbReference>
<dbReference type="PANTHER" id="PTHR36577:SF3">
    <property type="entry name" value="DUF521 DOMAIN PROTEIN (AFU_ORTHOLOGUE AFUA_6G00490)"/>
    <property type="match status" value="1"/>
</dbReference>
<dbReference type="RefSeq" id="WP_056571683.1">
    <property type="nucleotide sequence ID" value="NZ_CP033334.1"/>
</dbReference>
<dbReference type="InterPro" id="IPR007506">
    <property type="entry name" value="PMDh-L-like_dom"/>
</dbReference>
<protein>
    <submittedName>
        <fullName evidence="4">Aconitase subunit 1</fullName>
    </submittedName>
</protein>
<dbReference type="CDD" id="cd01355">
    <property type="entry name" value="AcnX"/>
    <property type="match status" value="1"/>
</dbReference>
<dbReference type="Proteomes" id="UP000093737">
    <property type="component" value="Unassembled WGS sequence"/>
</dbReference>
<feature type="domain" description="Phosphomevalonate dehydratase large subunit-like" evidence="3">
    <location>
        <begin position="3"/>
        <end position="404"/>
    </location>
</feature>
<name>A0A6M7U0X3_RHILI</name>
<dbReference type="AlphaFoldDB" id="A0A6M7U0X3"/>
<evidence type="ECO:0000259" key="3">
    <source>
        <dbReference type="Pfam" id="PF04412"/>
    </source>
</evidence>
<keyword evidence="1" id="KW-0408">Iron</keyword>
<evidence type="ECO:0000313" key="4">
    <source>
        <dbReference type="EMBL" id="OBQ66994.1"/>
    </source>
</evidence>
<sequence length="416" mass="43823">MTLELTAQDRSMLDGEQGPSAAAAMKILVAFSNAIGARGLLDISGAHIDGCLYHGKAGLDFVERLVEGGGRVQVPTTLNVGSFDLIHPGMVKMPAAEEVPARRLMKAHLELGCQATFTCAPYQTRFRPEFGQQIAWGESNAIVFANSVIGARTNRYGDFIDLCCAMTGRAPAWGLHLSENRRGRILFKLNIAETEPGDGLFVGVGLVIGQASGDRIPVISGLPKPRDEDQLKALGAAAATTGAVALFHAVGITPEAGTLDEALHGQAPEETNIVTRADIDDALARLSTVPDGAPLAAVSLGTPHFSHEEWMRLLPVLREAAPGKGIPIYVNTGRATLTRLQAEGALAGMEAFGLIPVADTCTYVTAILERLDGVVMTNSGKWAHYAPGNIGVTVAFADMRDCIRSAAVGHVVRSGS</sequence>